<feature type="domain" description="Pyrrolo-quinoline quinone repeat" evidence="7">
    <location>
        <begin position="48"/>
        <end position="633"/>
    </location>
</feature>
<protein>
    <submittedName>
        <fullName evidence="8">PQQ-binding-like beta-propeller repeat protein</fullName>
    </submittedName>
</protein>
<dbReference type="InterPro" id="IPR002372">
    <property type="entry name" value="PQQ_rpt_dom"/>
</dbReference>
<accession>A0A5B9ED07</accession>
<evidence type="ECO:0000256" key="1">
    <source>
        <dbReference type="ARBA" id="ARBA00001931"/>
    </source>
</evidence>
<organism evidence="8 9">
    <name type="scientific">Terriglobus albidus</name>
    <dbReference type="NCBI Taxonomy" id="1592106"/>
    <lineage>
        <taxon>Bacteria</taxon>
        <taxon>Pseudomonadati</taxon>
        <taxon>Acidobacteriota</taxon>
        <taxon>Terriglobia</taxon>
        <taxon>Terriglobales</taxon>
        <taxon>Acidobacteriaceae</taxon>
        <taxon>Terriglobus</taxon>
    </lineage>
</organism>
<comment type="similarity">
    <text evidence="2">Belongs to the bacterial PQQ dehydrogenase family.</text>
</comment>
<sequence>MQFKSGLTRGGSLSLLSTFLFVSQFAASEGGQSSPETKPTSLTAPGDWPMVGRDSTGARYSPLTQITPENVNKLAVAWVYHMKPAASTGTTQSPSTASPAISSFHQSEDQPLVIGTTMYVVTPYSRIVALDSATGAEKWVFDIPDDDNASMRGCAYWPGDATSGPSIIFGTRLGRMYSISAATGRINSDFGTDGMVNLKTPEVMTTGMDKSFILPSPPVIYKGLVITGAGPGEGPGGAFGGVGPAGDTRAWDAHTGKLVWTFHSVPRPGEPGHESWTGDSWKDRSGVNVWGYMTIDEARGILYMPLGAPNNDRVGVDRPGDNLFGSSLVAVNVNTGKLLWYFQVVHHDIWDIDTQSPPTLFDVKRAGKIIPVVATVNKNGLMFILDRVTGKPIYGVVERPVPASNVPGEKASPTQPFPVLPEPLSQTTLSRSNLYKDTPEHQAWCERYVDDNNMLLGDVYTPPALDRYTVVLPGTQGGVNYYGGAFDPKLGLFIANVNNLAQPVRVIRSADGSYINSGPLAGVVRFWNPSNHLPCGPTPWGELVAVDVNTGKIAWRSTLGVTDSLPEGKRNTGRPGLGGAIITASGLVFIGATDDSRFRAFDAKNGKEIWTVKLPASAEATPITYTANGKQYVAVVATGGGLIGAKLASDSLMVYSLPDANGEVVSRRAQPSATAPQVSSSVKATPTVATPQLMKQLSASDLAPFPTGSGRETTLRVCSGCHSVSMIATQHLDAQAWNDLVQVMAGRGAVASDTEFEQIAAYLAKSFPKHPPSAPPAHP</sequence>
<dbReference type="AlphaFoldDB" id="A0A5B9ED07"/>
<evidence type="ECO:0000259" key="7">
    <source>
        <dbReference type="Pfam" id="PF01011"/>
    </source>
</evidence>
<dbReference type="InterPro" id="IPR036909">
    <property type="entry name" value="Cyt_c-like_dom_sf"/>
</dbReference>
<name>A0A5B9ED07_9BACT</name>
<evidence type="ECO:0000313" key="8">
    <source>
        <dbReference type="EMBL" id="QEE27966.1"/>
    </source>
</evidence>
<dbReference type="SUPFAM" id="SSF50998">
    <property type="entry name" value="Quinoprotein alcohol dehydrogenase-like"/>
    <property type="match status" value="1"/>
</dbReference>
<gene>
    <name evidence="8" type="ORF">FTW19_08130</name>
</gene>
<dbReference type="Pfam" id="PF01011">
    <property type="entry name" value="PQQ"/>
    <property type="match status" value="1"/>
</dbReference>
<dbReference type="InterPro" id="IPR018391">
    <property type="entry name" value="PQQ_b-propeller_rpt"/>
</dbReference>
<evidence type="ECO:0000256" key="6">
    <source>
        <dbReference type="SAM" id="SignalP"/>
    </source>
</evidence>
<keyword evidence="9" id="KW-1185">Reference proteome</keyword>
<dbReference type="KEGG" id="talb:FTW19_08130"/>
<dbReference type="Proteomes" id="UP000321820">
    <property type="component" value="Chromosome"/>
</dbReference>
<keyword evidence="4" id="KW-0560">Oxidoreductase</keyword>
<dbReference type="OrthoDB" id="9794322at2"/>
<comment type="cofactor">
    <cofactor evidence="1">
        <name>pyrroloquinoline quinone</name>
        <dbReference type="ChEBI" id="CHEBI:58442"/>
    </cofactor>
</comment>
<proteinExistence type="inferred from homology"/>
<dbReference type="InterPro" id="IPR011047">
    <property type="entry name" value="Quinoprotein_ADH-like_sf"/>
</dbReference>
<reference evidence="8 9" key="1">
    <citation type="submission" date="2019-08" db="EMBL/GenBank/DDBJ databases">
        <title>Complete genome sequence of Terriglobus albidus strain ORNL.</title>
        <authorList>
            <person name="Podar M."/>
        </authorList>
    </citation>
    <scope>NUCLEOTIDE SEQUENCE [LARGE SCALE GENOMIC DNA]</scope>
    <source>
        <strain evidence="8 9">ORNL</strain>
    </source>
</reference>
<dbReference type="Gene3D" id="2.140.10.10">
    <property type="entry name" value="Quinoprotein alcohol dehydrogenase-like superfamily"/>
    <property type="match status" value="1"/>
</dbReference>
<dbReference type="InterPro" id="IPR017511">
    <property type="entry name" value="PQQ_mDH"/>
</dbReference>
<dbReference type="CDD" id="cd10280">
    <property type="entry name" value="PQQ_mGDH"/>
    <property type="match status" value="1"/>
</dbReference>
<feature type="compositionally biased region" description="Polar residues" evidence="5">
    <location>
        <begin position="30"/>
        <end position="43"/>
    </location>
</feature>
<feature type="region of interest" description="Disordered" evidence="5">
    <location>
        <begin position="29"/>
        <end position="55"/>
    </location>
</feature>
<dbReference type="GO" id="GO:0020037">
    <property type="term" value="F:heme binding"/>
    <property type="evidence" value="ECO:0007669"/>
    <property type="project" value="InterPro"/>
</dbReference>
<dbReference type="RefSeq" id="WP_147647156.1">
    <property type="nucleotide sequence ID" value="NZ_CP042806.1"/>
</dbReference>
<evidence type="ECO:0000256" key="3">
    <source>
        <dbReference type="ARBA" id="ARBA00022729"/>
    </source>
</evidence>
<dbReference type="GO" id="GO:0016614">
    <property type="term" value="F:oxidoreductase activity, acting on CH-OH group of donors"/>
    <property type="evidence" value="ECO:0007669"/>
    <property type="project" value="InterPro"/>
</dbReference>
<dbReference type="SMART" id="SM00564">
    <property type="entry name" value="PQQ"/>
    <property type="match status" value="6"/>
</dbReference>
<evidence type="ECO:0000256" key="4">
    <source>
        <dbReference type="ARBA" id="ARBA00023002"/>
    </source>
</evidence>
<dbReference type="PANTHER" id="PTHR32303:SF4">
    <property type="entry name" value="QUINOPROTEIN GLUCOSE DEHYDROGENASE"/>
    <property type="match status" value="1"/>
</dbReference>
<feature type="signal peptide" evidence="6">
    <location>
        <begin position="1"/>
        <end position="26"/>
    </location>
</feature>
<evidence type="ECO:0000313" key="9">
    <source>
        <dbReference type="Proteomes" id="UP000321820"/>
    </source>
</evidence>
<dbReference type="GO" id="GO:0048038">
    <property type="term" value="F:quinone binding"/>
    <property type="evidence" value="ECO:0007669"/>
    <property type="project" value="InterPro"/>
</dbReference>
<dbReference type="SUPFAM" id="SSF46626">
    <property type="entry name" value="Cytochrome c"/>
    <property type="match status" value="1"/>
</dbReference>
<dbReference type="Gene3D" id="1.10.760.10">
    <property type="entry name" value="Cytochrome c-like domain"/>
    <property type="match status" value="1"/>
</dbReference>
<dbReference type="EMBL" id="CP042806">
    <property type="protein sequence ID" value="QEE27966.1"/>
    <property type="molecule type" value="Genomic_DNA"/>
</dbReference>
<evidence type="ECO:0000256" key="5">
    <source>
        <dbReference type="SAM" id="MobiDB-lite"/>
    </source>
</evidence>
<feature type="chain" id="PRO_5023081859" evidence="6">
    <location>
        <begin position="27"/>
        <end position="779"/>
    </location>
</feature>
<keyword evidence="3 6" id="KW-0732">Signal</keyword>
<dbReference type="GO" id="GO:0016020">
    <property type="term" value="C:membrane"/>
    <property type="evidence" value="ECO:0007669"/>
    <property type="project" value="InterPro"/>
</dbReference>
<evidence type="ECO:0000256" key="2">
    <source>
        <dbReference type="ARBA" id="ARBA00008156"/>
    </source>
</evidence>
<dbReference type="PANTHER" id="PTHR32303">
    <property type="entry name" value="QUINOPROTEIN ALCOHOL DEHYDROGENASE (CYTOCHROME C)"/>
    <property type="match status" value="1"/>
</dbReference>
<dbReference type="GO" id="GO:0009055">
    <property type="term" value="F:electron transfer activity"/>
    <property type="evidence" value="ECO:0007669"/>
    <property type="project" value="InterPro"/>
</dbReference>